<dbReference type="InterPro" id="IPR051010">
    <property type="entry name" value="BCAA_transport"/>
</dbReference>
<keyword evidence="3" id="KW-0732">Signal</keyword>
<evidence type="ECO:0000313" key="8">
    <source>
        <dbReference type="Proteomes" id="UP000316252"/>
    </source>
</evidence>
<organism evidence="7 8">
    <name type="scientific">Schumannella soli</name>
    <dbReference type="NCBI Taxonomy" id="2590779"/>
    <lineage>
        <taxon>Bacteria</taxon>
        <taxon>Bacillati</taxon>
        <taxon>Actinomycetota</taxon>
        <taxon>Actinomycetes</taxon>
        <taxon>Micrococcales</taxon>
        <taxon>Microbacteriaceae</taxon>
        <taxon>Schumannella</taxon>
    </lineage>
</organism>
<gene>
    <name evidence="7" type="ORF">FJ657_01560</name>
</gene>
<dbReference type="Pfam" id="PF13458">
    <property type="entry name" value="Peripla_BP_6"/>
    <property type="match status" value="1"/>
</dbReference>
<evidence type="ECO:0000256" key="2">
    <source>
        <dbReference type="ARBA" id="ARBA00022448"/>
    </source>
</evidence>
<reference evidence="7 8" key="1">
    <citation type="submission" date="2019-06" db="EMBL/GenBank/DDBJ databases">
        <authorList>
            <person name="Li F."/>
        </authorList>
    </citation>
    <scope>NUCLEOTIDE SEQUENCE [LARGE SCALE GENOMIC DNA]</scope>
    <source>
        <strain evidence="7 8">10F1D-1</strain>
    </source>
</reference>
<dbReference type="OrthoDB" id="7337537at2"/>
<name>A0A506Y7A7_9MICO</name>
<dbReference type="PANTHER" id="PTHR30483">
    <property type="entry name" value="LEUCINE-SPECIFIC-BINDING PROTEIN"/>
    <property type="match status" value="1"/>
</dbReference>
<dbReference type="PANTHER" id="PTHR30483:SF6">
    <property type="entry name" value="PERIPLASMIC BINDING PROTEIN OF ABC TRANSPORTER FOR NATURAL AMINO ACIDS"/>
    <property type="match status" value="1"/>
</dbReference>
<evidence type="ECO:0000256" key="5">
    <source>
        <dbReference type="SAM" id="Phobius"/>
    </source>
</evidence>
<dbReference type="InterPro" id="IPR028081">
    <property type="entry name" value="Leu-bd"/>
</dbReference>
<dbReference type="SUPFAM" id="SSF53822">
    <property type="entry name" value="Periplasmic binding protein-like I"/>
    <property type="match status" value="1"/>
</dbReference>
<keyword evidence="5" id="KW-0812">Transmembrane</keyword>
<feature type="transmembrane region" description="Helical" evidence="5">
    <location>
        <begin position="183"/>
        <end position="201"/>
    </location>
</feature>
<evidence type="ECO:0000313" key="7">
    <source>
        <dbReference type="EMBL" id="TPW77400.1"/>
    </source>
</evidence>
<comment type="caution">
    <text evidence="7">The sequence shown here is derived from an EMBL/GenBank/DDBJ whole genome shotgun (WGS) entry which is preliminary data.</text>
</comment>
<dbReference type="InterPro" id="IPR028082">
    <property type="entry name" value="Peripla_BP_I"/>
</dbReference>
<dbReference type="InterPro" id="IPR000709">
    <property type="entry name" value="Leu_Ile_Val-bd"/>
</dbReference>
<proteinExistence type="inferred from homology"/>
<sequence>MRAKCAWSAAMSSGARFAARRSGRSKTDDVAAVPAAEGVAEGVCSAGTVHDPAPAPGSCGKPPARGYSLTGGGIPSASSFNRVARQSPRPPDAFHHPAFYYAERRIITRRPTAGSPSLLACRHALLQRRRVPTDTGSLARRIRRDGAPLHPHRRTSTAHGIRSRRVVTNSPPHRNRNTMKKHLARASAVSLVALVAVGLAGCATGSGGSGDAGDTVYFGVSSATTGQYAQYGDQFKKAFDLAVKEVNADGGIDGKKVALKYEDSQSDPKQSVTVAQKFVADQDVILAFGDYASSASIPASPIYTAGKLVQYGYNNSNPDFTAKGSQYQWSTAITTTASYTWTADYIKKQGVKSVGVTYLNTADWGIPAYQAFEAEAKKIGLKITDAEGVLDSSDDYRPSLSKIVATKPDAIAHIGYGPDAAKIVNQLRSTGYDGTFYGGQDEESFDATPEAEGSVIGTEFVETNPDAGVQKFVKAFKKAYPSEEHVTLFEAGAYDALHVAVAAAKAGGTTREGILKGFQELKNVPSVVYGEISFDQKTRRVADPKLTPVVLKDGSWSAIEK</sequence>
<keyword evidence="4" id="KW-0029">Amino-acid transport</keyword>
<dbReference type="AlphaFoldDB" id="A0A506Y7A7"/>
<feature type="domain" description="Leucine-binding protein" evidence="6">
    <location>
        <begin position="215"/>
        <end position="542"/>
    </location>
</feature>
<evidence type="ECO:0000259" key="6">
    <source>
        <dbReference type="Pfam" id="PF13458"/>
    </source>
</evidence>
<keyword evidence="5" id="KW-0472">Membrane</keyword>
<dbReference type="PRINTS" id="PR00337">
    <property type="entry name" value="LEUILEVALBP"/>
</dbReference>
<protein>
    <submittedName>
        <fullName evidence="7">ABC transporter substrate-binding protein</fullName>
    </submittedName>
</protein>
<accession>A0A506Y7A7</accession>
<evidence type="ECO:0000256" key="4">
    <source>
        <dbReference type="ARBA" id="ARBA00022970"/>
    </source>
</evidence>
<keyword evidence="8" id="KW-1185">Reference proteome</keyword>
<dbReference type="Gene3D" id="3.40.50.2300">
    <property type="match status" value="2"/>
</dbReference>
<dbReference type="Proteomes" id="UP000316252">
    <property type="component" value="Unassembled WGS sequence"/>
</dbReference>
<keyword evidence="2" id="KW-0813">Transport</keyword>
<keyword evidence="5" id="KW-1133">Transmembrane helix</keyword>
<evidence type="ECO:0000256" key="1">
    <source>
        <dbReference type="ARBA" id="ARBA00010062"/>
    </source>
</evidence>
<evidence type="ECO:0000256" key="3">
    <source>
        <dbReference type="ARBA" id="ARBA00022729"/>
    </source>
</evidence>
<comment type="similarity">
    <text evidence="1">Belongs to the leucine-binding protein family.</text>
</comment>
<dbReference type="CDD" id="cd06349">
    <property type="entry name" value="PBP1_ABC_HAAT-like"/>
    <property type="match status" value="1"/>
</dbReference>
<dbReference type="GO" id="GO:0006865">
    <property type="term" value="P:amino acid transport"/>
    <property type="evidence" value="ECO:0007669"/>
    <property type="project" value="UniProtKB-KW"/>
</dbReference>
<dbReference type="EMBL" id="VHQG01000001">
    <property type="protein sequence ID" value="TPW77400.1"/>
    <property type="molecule type" value="Genomic_DNA"/>
</dbReference>